<evidence type="ECO:0000256" key="1">
    <source>
        <dbReference type="ARBA" id="ARBA00004429"/>
    </source>
</evidence>
<keyword evidence="10" id="KW-0564">Palmitate</keyword>
<feature type="domain" description="SSD" evidence="12">
    <location>
        <begin position="370"/>
        <end position="495"/>
    </location>
</feature>
<reference evidence="13" key="2">
    <citation type="submission" date="2023-04" db="EMBL/GenBank/DDBJ databases">
        <title>Paracnuella aquatica gen. nov., sp. nov., a member of the family Chitinophagaceae isolated from a hot spring.</title>
        <authorList>
            <person name="Wang C."/>
        </authorList>
    </citation>
    <scope>NUCLEOTIDE SEQUENCE</scope>
    <source>
        <strain evidence="13">LB-8</strain>
    </source>
</reference>
<dbReference type="EMBL" id="JAOTIF010000008">
    <property type="protein sequence ID" value="MCU7549922.1"/>
    <property type="molecule type" value="Genomic_DNA"/>
</dbReference>
<dbReference type="NCBIfam" id="TIGR00915">
    <property type="entry name" value="2A0602"/>
    <property type="match status" value="1"/>
</dbReference>
<dbReference type="Gene3D" id="3.30.70.1320">
    <property type="entry name" value="Multidrug efflux transporter AcrB pore domain like"/>
    <property type="match status" value="1"/>
</dbReference>
<organism evidence="13 14">
    <name type="scientific">Paraflavisolibacter caeni</name>
    <dbReference type="NCBI Taxonomy" id="2982496"/>
    <lineage>
        <taxon>Bacteria</taxon>
        <taxon>Pseudomonadati</taxon>
        <taxon>Bacteroidota</taxon>
        <taxon>Chitinophagia</taxon>
        <taxon>Chitinophagales</taxon>
        <taxon>Chitinophagaceae</taxon>
        <taxon>Paraflavisolibacter</taxon>
    </lineage>
</organism>
<comment type="similarity">
    <text evidence="3">Belongs to the resistance-nodulation-cell division (RND) (TC 2.A.6) family.</text>
</comment>
<dbReference type="PANTHER" id="PTHR32063:SF11">
    <property type="entry name" value="CATION OR DRUG EFFLUX SYSTEM PROTEIN"/>
    <property type="match status" value="1"/>
</dbReference>
<comment type="subcellular location">
    <subcellularLocation>
        <location evidence="1">Cell inner membrane</location>
        <topology evidence="1">Multi-pass membrane protein</topology>
    </subcellularLocation>
    <subcellularLocation>
        <location evidence="10">Cell membrane</location>
        <topology evidence="10">Lipid-anchor</topology>
    </subcellularLocation>
</comment>
<dbReference type="GO" id="GO:0009636">
    <property type="term" value="P:response to toxic substance"/>
    <property type="evidence" value="ECO:0007669"/>
    <property type="project" value="UniProtKB-ARBA"/>
</dbReference>
<keyword evidence="10" id="KW-0449">Lipoprotein</keyword>
<dbReference type="Gene3D" id="2.20.200.10">
    <property type="entry name" value="Outer membrane efflux proteins (OEP)"/>
    <property type="match status" value="1"/>
</dbReference>
<feature type="transmembrane region" description="Helical" evidence="11">
    <location>
        <begin position="864"/>
        <end position="885"/>
    </location>
</feature>
<evidence type="ECO:0000256" key="7">
    <source>
        <dbReference type="ARBA" id="ARBA00022692"/>
    </source>
</evidence>
<dbReference type="FunFam" id="1.20.1640.10:FF:000001">
    <property type="entry name" value="Efflux pump membrane transporter"/>
    <property type="match status" value="1"/>
</dbReference>
<dbReference type="Gene3D" id="1.20.1600.10">
    <property type="entry name" value="Outer membrane efflux proteins (OEP)"/>
    <property type="match status" value="1"/>
</dbReference>
<dbReference type="InterPro" id="IPR027463">
    <property type="entry name" value="AcrB_DN_DC_subdom"/>
</dbReference>
<dbReference type="PROSITE" id="PS50156">
    <property type="entry name" value="SSD"/>
    <property type="match status" value="1"/>
</dbReference>
<evidence type="ECO:0000256" key="6">
    <source>
        <dbReference type="ARBA" id="ARBA00022519"/>
    </source>
</evidence>
<dbReference type="NCBIfam" id="TIGR01845">
    <property type="entry name" value="outer_NodT"/>
    <property type="match status" value="1"/>
</dbReference>
<dbReference type="Pfam" id="PF00873">
    <property type="entry name" value="ACR_tran"/>
    <property type="match status" value="1"/>
</dbReference>
<evidence type="ECO:0000256" key="3">
    <source>
        <dbReference type="ARBA" id="ARBA00010942"/>
    </source>
</evidence>
<keyword evidence="5" id="KW-1003">Cell membrane</keyword>
<dbReference type="Gene3D" id="3.30.70.1440">
    <property type="entry name" value="Multidrug efflux transporter AcrB pore domain"/>
    <property type="match status" value="1"/>
</dbReference>
<feature type="transmembrane region" description="Helical" evidence="11">
    <location>
        <begin position="393"/>
        <end position="418"/>
    </location>
</feature>
<dbReference type="Proteomes" id="UP001155483">
    <property type="component" value="Unassembled WGS sequence"/>
</dbReference>
<keyword evidence="10" id="KW-1134">Transmembrane beta strand</keyword>
<dbReference type="Gene3D" id="3.30.70.1430">
    <property type="entry name" value="Multidrug efflux transporter AcrB pore domain"/>
    <property type="match status" value="2"/>
</dbReference>
<feature type="transmembrane region" description="Helical" evidence="11">
    <location>
        <begin position="975"/>
        <end position="997"/>
    </location>
</feature>
<dbReference type="InterPro" id="IPR001036">
    <property type="entry name" value="Acrflvin-R"/>
</dbReference>
<evidence type="ECO:0000256" key="8">
    <source>
        <dbReference type="ARBA" id="ARBA00022989"/>
    </source>
</evidence>
<dbReference type="Gene3D" id="1.20.1640.10">
    <property type="entry name" value="Multidrug efflux transporter AcrB transmembrane domain"/>
    <property type="match status" value="2"/>
</dbReference>
<evidence type="ECO:0000256" key="11">
    <source>
        <dbReference type="SAM" id="Phobius"/>
    </source>
</evidence>
<dbReference type="InterPro" id="IPR003423">
    <property type="entry name" value="OMP_efflux"/>
</dbReference>
<evidence type="ECO:0000256" key="10">
    <source>
        <dbReference type="RuleBase" id="RU362097"/>
    </source>
</evidence>
<dbReference type="SUPFAM" id="SSF82866">
    <property type="entry name" value="Multidrug efflux transporter AcrB transmembrane domain"/>
    <property type="match status" value="2"/>
</dbReference>
<keyword evidence="6" id="KW-0997">Cell inner membrane</keyword>
<dbReference type="GO" id="GO:0042910">
    <property type="term" value="F:xenobiotic transmembrane transporter activity"/>
    <property type="evidence" value="ECO:0007669"/>
    <property type="project" value="TreeGrafter"/>
</dbReference>
<keyword evidence="9 10" id="KW-0472">Membrane</keyword>
<dbReference type="InterPro" id="IPR000731">
    <property type="entry name" value="SSD"/>
</dbReference>
<feature type="transmembrane region" description="Helical" evidence="11">
    <location>
        <begin position="536"/>
        <end position="554"/>
    </location>
</feature>
<evidence type="ECO:0000259" key="12">
    <source>
        <dbReference type="PROSITE" id="PS50156"/>
    </source>
</evidence>
<dbReference type="NCBIfam" id="NF000282">
    <property type="entry name" value="RND_permease_1"/>
    <property type="match status" value="1"/>
</dbReference>
<dbReference type="SUPFAM" id="SSF82693">
    <property type="entry name" value="Multidrug efflux transporter AcrB pore domain, PN1, PN2, PC1 and PC2 subdomains"/>
    <property type="match status" value="3"/>
</dbReference>
<protein>
    <submittedName>
        <fullName evidence="13">Multidrug efflux RND transporter permease subunit</fullName>
    </submittedName>
</protein>
<reference evidence="13" key="1">
    <citation type="submission" date="2022-09" db="EMBL/GenBank/DDBJ databases">
        <authorList>
            <person name="Yuan C."/>
            <person name="Ke Z."/>
        </authorList>
    </citation>
    <scope>NUCLEOTIDE SEQUENCE</scope>
    <source>
        <strain evidence="13">LB-8</strain>
    </source>
</reference>
<comment type="caution">
    <text evidence="13">The sequence shown here is derived from an EMBL/GenBank/DDBJ whole genome shotgun (WGS) entry which is preliminary data.</text>
</comment>
<evidence type="ECO:0000256" key="2">
    <source>
        <dbReference type="ARBA" id="ARBA00007613"/>
    </source>
</evidence>
<dbReference type="Pfam" id="PF02321">
    <property type="entry name" value="OEP"/>
    <property type="match status" value="2"/>
</dbReference>
<dbReference type="GO" id="GO:0005886">
    <property type="term" value="C:plasma membrane"/>
    <property type="evidence" value="ECO:0007669"/>
    <property type="project" value="UniProtKB-SubCell"/>
</dbReference>
<accession>A0A9X3BHM4</accession>
<dbReference type="PRINTS" id="PR00702">
    <property type="entry name" value="ACRIFLAVINRP"/>
</dbReference>
<evidence type="ECO:0000256" key="5">
    <source>
        <dbReference type="ARBA" id="ARBA00022475"/>
    </source>
</evidence>
<dbReference type="GO" id="GO:0015562">
    <property type="term" value="F:efflux transmembrane transporter activity"/>
    <property type="evidence" value="ECO:0007669"/>
    <property type="project" value="InterPro"/>
</dbReference>
<name>A0A9X3BHM4_9BACT</name>
<dbReference type="Gene3D" id="3.30.2090.10">
    <property type="entry name" value="Multidrug efflux transporter AcrB TolC docking domain, DN and DC subdomains"/>
    <property type="match status" value="2"/>
</dbReference>
<sequence>MSEFFIRRPIFAMVISILLVLLGVLALRGIPISQYPEITPPMVQINASYTGANSVNMEQTVATPIEQQVNGVERMIYMRSVNANDGTTRLEVSFEVGTNLDNANMLTQNRVSQAAPFLPPEVTALGVTTKKSLTFPLMLVSLSSPNSTYNSKFLNNYGFINVVDELKRINGVGDVFVFGGSEYAMRVWVKPDLLAKYEITVQQVIQALKAQNVISPGGSIGGEPAAPGTQNTFTTLLQSRLITEQQFADIILKANPDGALVRMKDIARIELGTENYTMNSRINGSSASTIAIYQIPGSNALAVAQAVRDKMEQLQDRFPPDMKMDFSLDTTAAVTAGIDEIVHTLIEAVILVILVVFLFLQDWRATLIPLLTVPVSLIGTFIVFPLLGFSVNVLSLLGLVLAIGLVVDDAIVVVEAVIHNIEHGMAPKEATSKAMKEVGGPVVAIAVILSAVFVPMAFTGGITGRLYQQFALTIAISVCFSAFNALTLSPALAALLLKPKSEQKGLLARFFAWFNRVFDRFTNGYVGVAGFFARKLLVSLLILGGIIAVTVVLGKKIPAGFVPEEDQGYFIISTLLPDAASLERTDKVTTKVEGILKSIPEIELYTTVNGNNLLNNTVAPNAATFFITLKPWEERHKTALDVVAEVNALCMKNISEATVIAVGPPPILGLGNGAGFTMMLQDRAGNSPQYLAQQAQQFIAAASQRPEIGRIYTLFRANVPQKSIQIDREKVDKLGLDLAQVNSTISTLLGGSFVNNFNQFGRQYKTYVMADAGFRMRAEDLQQFYVTNARGETIPIGTIAQISDTSGPQYTNHFNIYRAAEINGVPASGYSSDQALTALKEVAKEVLPADVSYQWSNMSYQEEAAAGTAGRAFVMALLFVFLILAAQYESWKLPFSVLLGTPWAVMGAFLGLFIAGLFSLSYVNNVFAQIGLVMLIGLNAKNAILIIEFAKMKKDAGDPTLDASLDAAKLRFRPILMTSLAFILGVLPLLTATGAGAEGRKVMGMAVFSGMLAATIIGVLLIPAFFVLIEGKKKKVPPPSIPILLILSLVSLSSCLVGKKFSSPEVPSGIAYRDTVTTDTSSLVKWFDLYKDTALQTIIETTLANNKDLLTASARIEEARAQTAIIKANLYPQINYSLEAGGGHAGSSAQEAAKGIQGSSFNIFGVLNWEVDLWGRLRHNSRSAVAQFLSEVSNRNALQTSLIAEAASQYFLLRDLDNRLVIANQTLVGRKENTRIISDRFDKGYVAEIDKLQAMQQEYIIATAIPSLQRQIVIVENSLRLLMGMGPGTVSRGYSNFDQLVSPAIPVGLPSQLLQRRPDIMAAEKSLEAQFEQIGVAEANRLPVLSLTGVLGFASPELSTLIHSDGLVANGFGSIFGPIFNYNQRKNIVVAERRRTDAVYQQYQKTVLVAFGEVDNALTFYRTYAAEYELRKAQVEAAKKALDLSTARYDNGFTSYVEVILMQDNLFDAQIEESQALRGKLNAVVMLYKSLGGGW</sequence>
<gene>
    <name evidence="13" type="ORF">OCK74_12390</name>
</gene>
<dbReference type="RefSeq" id="WP_279297361.1">
    <property type="nucleotide sequence ID" value="NZ_JAOTIF010000008.1"/>
</dbReference>
<dbReference type="PANTHER" id="PTHR32063">
    <property type="match status" value="1"/>
</dbReference>
<dbReference type="SUPFAM" id="SSF82714">
    <property type="entry name" value="Multidrug efflux transporter AcrB TolC docking domain, DN and DC subdomains"/>
    <property type="match status" value="2"/>
</dbReference>
<proteinExistence type="inferred from homology"/>
<comment type="similarity">
    <text evidence="2 10">Belongs to the outer membrane factor (OMF) (TC 1.B.17) family.</text>
</comment>
<feature type="transmembrane region" description="Helical" evidence="11">
    <location>
        <begin position="1041"/>
        <end position="1059"/>
    </location>
</feature>
<evidence type="ECO:0000313" key="14">
    <source>
        <dbReference type="Proteomes" id="UP001155483"/>
    </source>
</evidence>
<feature type="transmembrane region" description="Helical" evidence="11">
    <location>
        <begin position="367"/>
        <end position="387"/>
    </location>
</feature>
<feature type="transmembrane region" description="Helical" evidence="11">
    <location>
        <begin position="926"/>
        <end position="947"/>
    </location>
</feature>
<feature type="transmembrane region" description="Helical" evidence="11">
    <location>
        <begin position="438"/>
        <end position="458"/>
    </location>
</feature>
<dbReference type="InterPro" id="IPR004764">
    <property type="entry name" value="MdtF-like"/>
</dbReference>
<dbReference type="InterPro" id="IPR010131">
    <property type="entry name" value="MdtP/NodT-like"/>
</dbReference>
<evidence type="ECO:0000256" key="4">
    <source>
        <dbReference type="ARBA" id="ARBA00022448"/>
    </source>
</evidence>
<feature type="transmembrane region" description="Helical" evidence="11">
    <location>
        <begin position="470"/>
        <end position="497"/>
    </location>
</feature>
<evidence type="ECO:0000313" key="13">
    <source>
        <dbReference type="EMBL" id="MCU7549922.1"/>
    </source>
</evidence>
<dbReference type="SUPFAM" id="SSF56954">
    <property type="entry name" value="Outer membrane efflux proteins (OEP)"/>
    <property type="match status" value="1"/>
</dbReference>
<keyword evidence="8 11" id="KW-1133">Transmembrane helix</keyword>
<evidence type="ECO:0000256" key="9">
    <source>
        <dbReference type="ARBA" id="ARBA00023136"/>
    </source>
</evidence>
<feature type="transmembrane region" description="Helical" evidence="11">
    <location>
        <begin position="897"/>
        <end position="920"/>
    </location>
</feature>
<feature type="transmembrane region" description="Helical" evidence="11">
    <location>
        <begin position="341"/>
        <end position="360"/>
    </location>
</feature>
<keyword evidence="14" id="KW-1185">Reference proteome</keyword>
<keyword evidence="7 10" id="KW-0812">Transmembrane</keyword>
<keyword evidence="4" id="KW-0813">Transport</keyword>
<feature type="transmembrane region" description="Helical" evidence="11">
    <location>
        <begin position="1003"/>
        <end position="1029"/>
    </location>
</feature>